<proteinExistence type="predicted"/>
<keyword evidence="1" id="KW-0812">Transmembrane</keyword>
<feature type="transmembrane region" description="Helical" evidence="1">
    <location>
        <begin position="113"/>
        <end position="131"/>
    </location>
</feature>
<keyword evidence="1" id="KW-1133">Transmembrane helix</keyword>
<name>A0A3S0R3V6_9GAMM</name>
<feature type="transmembrane region" description="Helical" evidence="1">
    <location>
        <begin position="50"/>
        <end position="69"/>
    </location>
</feature>
<dbReference type="AlphaFoldDB" id="A0A3S0R3V6"/>
<evidence type="ECO:0000313" key="3">
    <source>
        <dbReference type="Proteomes" id="UP000274358"/>
    </source>
</evidence>
<sequence>MNMTLLIKRISAWVLAASFFLPLTQCSQKQGDSSPPATLSASNAFDWPGLFSTVALLLFFWPLAIELWRMMKGLHPPSRKASWTEVGLSVLSFAGISWLVLTWHLNFGASIRYGAYLAYGSAFAYGVTSLVEAIKSNPRRECPPGAGSNSSA</sequence>
<dbReference type="Proteomes" id="UP000274358">
    <property type="component" value="Unassembled WGS sequence"/>
</dbReference>
<keyword evidence="1" id="KW-0472">Membrane</keyword>
<gene>
    <name evidence="2" type="ORF">EKH80_09405</name>
</gene>
<evidence type="ECO:0000256" key="1">
    <source>
        <dbReference type="SAM" id="Phobius"/>
    </source>
</evidence>
<comment type="caution">
    <text evidence="2">The sequence shown here is derived from an EMBL/GenBank/DDBJ whole genome shotgun (WGS) entry which is preliminary data.</text>
</comment>
<dbReference type="RefSeq" id="WP_126684498.1">
    <property type="nucleotide sequence ID" value="NZ_RYYV01000006.1"/>
</dbReference>
<dbReference type="EMBL" id="RYYV01000006">
    <property type="protein sequence ID" value="RUL75933.1"/>
    <property type="molecule type" value="Genomic_DNA"/>
</dbReference>
<reference evidence="2 3" key="1">
    <citation type="submission" date="2018-12" db="EMBL/GenBank/DDBJ databases">
        <title>Dyella dinghuensis sp. nov. DHOA06 and Dyella choica sp. nov. 4M-K27, isolated from forest soil.</title>
        <authorList>
            <person name="Qiu L.-H."/>
            <person name="Gao Z.-H."/>
        </authorList>
    </citation>
    <scope>NUCLEOTIDE SEQUENCE [LARGE SCALE GENOMIC DNA]</scope>
    <source>
        <strain evidence="2 3">4M-K27</strain>
    </source>
</reference>
<evidence type="ECO:0000313" key="2">
    <source>
        <dbReference type="EMBL" id="RUL75933.1"/>
    </source>
</evidence>
<feature type="transmembrane region" description="Helical" evidence="1">
    <location>
        <begin position="81"/>
        <end position="101"/>
    </location>
</feature>
<keyword evidence="3" id="KW-1185">Reference proteome</keyword>
<protein>
    <submittedName>
        <fullName evidence="2">Uncharacterized protein</fullName>
    </submittedName>
</protein>
<organism evidence="2 3">
    <name type="scientific">Dyella choica</name>
    <dbReference type="NCBI Taxonomy" id="1927959"/>
    <lineage>
        <taxon>Bacteria</taxon>
        <taxon>Pseudomonadati</taxon>
        <taxon>Pseudomonadota</taxon>
        <taxon>Gammaproteobacteria</taxon>
        <taxon>Lysobacterales</taxon>
        <taxon>Rhodanobacteraceae</taxon>
        <taxon>Dyella</taxon>
    </lineage>
</organism>
<accession>A0A3S0R3V6</accession>